<feature type="domain" description="HTH araC/xylS-type" evidence="4">
    <location>
        <begin position="108"/>
        <end position="156"/>
    </location>
</feature>
<sequence>MINSKIIHEIQPDFMQEYYKGYTLQIDYDYLKKCYRDTDKIYFRQPDDYINKIILEKILEIIRFYNTDSHDDDIRINSYIKMLVFLLLENLSCKKRNVIETKHKNMIVEILRFIDENDDECLTVSKISQKFNISESYVRKLFKENLNMTLKQYINQAGFNYIKSSKSKSA</sequence>
<dbReference type="GO" id="GO:0043565">
    <property type="term" value="F:sequence-specific DNA binding"/>
    <property type="evidence" value="ECO:0007669"/>
    <property type="project" value="InterPro"/>
</dbReference>
<dbReference type="EMBL" id="DXET01000035">
    <property type="protein sequence ID" value="HIX80607.1"/>
    <property type="molecule type" value="Genomic_DNA"/>
</dbReference>
<dbReference type="PROSITE" id="PS01124">
    <property type="entry name" value="HTH_ARAC_FAMILY_2"/>
    <property type="match status" value="1"/>
</dbReference>
<gene>
    <name evidence="5" type="ORF">H9980_01345</name>
</gene>
<evidence type="ECO:0000313" key="5">
    <source>
        <dbReference type="EMBL" id="HIX80607.1"/>
    </source>
</evidence>
<comment type="caution">
    <text evidence="5">The sequence shown here is derived from an EMBL/GenBank/DDBJ whole genome shotgun (WGS) entry which is preliminary data.</text>
</comment>
<evidence type="ECO:0000313" key="6">
    <source>
        <dbReference type="Proteomes" id="UP000886724"/>
    </source>
</evidence>
<organism evidence="5 6">
    <name type="scientific">Candidatus Erysipelatoclostridium merdavium</name>
    <dbReference type="NCBI Taxonomy" id="2838566"/>
    <lineage>
        <taxon>Bacteria</taxon>
        <taxon>Bacillati</taxon>
        <taxon>Bacillota</taxon>
        <taxon>Erysipelotrichia</taxon>
        <taxon>Erysipelotrichales</taxon>
        <taxon>Erysipelotrichales incertae sedis</taxon>
    </lineage>
</organism>
<keyword evidence="2" id="KW-0238">DNA-binding</keyword>
<protein>
    <submittedName>
        <fullName evidence="5">AraC family transcriptional regulator</fullName>
    </submittedName>
</protein>
<reference evidence="5" key="2">
    <citation type="submission" date="2021-04" db="EMBL/GenBank/DDBJ databases">
        <authorList>
            <person name="Gilroy R."/>
        </authorList>
    </citation>
    <scope>NUCLEOTIDE SEQUENCE</scope>
    <source>
        <strain evidence="5">ChiGjej1B1-14440</strain>
    </source>
</reference>
<dbReference type="Pfam" id="PF00165">
    <property type="entry name" value="HTH_AraC"/>
    <property type="match status" value="1"/>
</dbReference>
<evidence type="ECO:0000256" key="3">
    <source>
        <dbReference type="ARBA" id="ARBA00023163"/>
    </source>
</evidence>
<dbReference type="GO" id="GO:0003700">
    <property type="term" value="F:DNA-binding transcription factor activity"/>
    <property type="evidence" value="ECO:0007669"/>
    <property type="project" value="InterPro"/>
</dbReference>
<evidence type="ECO:0000259" key="4">
    <source>
        <dbReference type="PROSITE" id="PS01124"/>
    </source>
</evidence>
<keyword evidence="3" id="KW-0804">Transcription</keyword>
<dbReference type="InterPro" id="IPR009057">
    <property type="entry name" value="Homeodomain-like_sf"/>
</dbReference>
<dbReference type="PANTHER" id="PTHR43280:SF2">
    <property type="entry name" value="HTH-TYPE TRANSCRIPTIONAL REGULATOR EXSA"/>
    <property type="match status" value="1"/>
</dbReference>
<accession>A0A9D2BM72</accession>
<evidence type="ECO:0000256" key="1">
    <source>
        <dbReference type="ARBA" id="ARBA00023015"/>
    </source>
</evidence>
<dbReference type="InterPro" id="IPR018060">
    <property type="entry name" value="HTH_AraC"/>
</dbReference>
<dbReference type="Gene3D" id="1.10.10.60">
    <property type="entry name" value="Homeodomain-like"/>
    <property type="match status" value="1"/>
</dbReference>
<keyword evidence="1" id="KW-0805">Transcription regulation</keyword>
<evidence type="ECO:0000256" key="2">
    <source>
        <dbReference type="ARBA" id="ARBA00023125"/>
    </source>
</evidence>
<reference evidence="5" key="1">
    <citation type="journal article" date="2021" name="PeerJ">
        <title>Extensive microbial diversity within the chicken gut microbiome revealed by metagenomics and culture.</title>
        <authorList>
            <person name="Gilroy R."/>
            <person name="Ravi A."/>
            <person name="Getino M."/>
            <person name="Pursley I."/>
            <person name="Horton D.L."/>
            <person name="Alikhan N.F."/>
            <person name="Baker D."/>
            <person name="Gharbi K."/>
            <person name="Hall N."/>
            <person name="Watson M."/>
            <person name="Adriaenssens E.M."/>
            <person name="Foster-Nyarko E."/>
            <person name="Jarju S."/>
            <person name="Secka A."/>
            <person name="Antonio M."/>
            <person name="Oren A."/>
            <person name="Chaudhuri R.R."/>
            <person name="La Ragione R."/>
            <person name="Hildebrand F."/>
            <person name="Pallen M.J."/>
        </authorList>
    </citation>
    <scope>NUCLEOTIDE SEQUENCE</scope>
    <source>
        <strain evidence="5">ChiGjej1B1-14440</strain>
    </source>
</reference>
<proteinExistence type="predicted"/>
<dbReference type="AlphaFoldDB" id="A0A9D2BM72"/>
<dbReference type="Proteomes" id="UP000886724">
    <property type="component" value="Unassembled WGS sequence"/>
</dbReference>
<name>A0A9D2BM72_9FIRM</name>
<dbReference type="SUPFAM" id="SSF46689">
    <property type="entry name" value="Homeodomain-like"/>
    <property type="match status" value="1"/>
</dbReference>
<dbReference type="PANTHER" id="PTHR43280">
    <property type="entry name" value="ARAC-FAMILY TRANSCRIPTIONAL REGULATOR"/>
    <property type="match status" value="1"/>
</dbReference>